<evidence type="ECO:0000313" key="2">
    <source>
        <dbReference type="Proteomes" id="UP000028582"/>
    </source>
</evidence>
<accession>A0A080YXY8</accession>
<organism evidence="1 2">
    <name type="scientific">Phytophthora nicotianae P1976</name>
    <dbReference type="NCBI Taxonomy" id="1317066"/>
    <lineage>
        <taxon>Eukaryota</taxon>
        <taxon>Sar</taxon>
        <taxon>Stramenopiles</taxon>
        <taxon>Oomycota</taxon>
        <taxon>Peronosporomycetes</taxon>
        <taxon>Peronosporales</taxon>
        <taxon>Peronosporaceae</taxon>
        <taxon>Phytophthora</taxon>
    </lineage>
</organism>
<dbReference type="AlphaFoldDB" id="A0A080YXY8"/>
<evidence type="ECO:0000313" key="1">
    <source>
        <dbReference type="EMBL" id="ETO59249.1"/>
    </source>
</evidence>
<protein>
    <submittedName>
        <fullName evidence="1">Uncharacterized protein</fullName>
    </submittedName>
</protein>
<dbReference type="EMBL" id="ANJA01004216">
    <property type="protein sequence ID" value="ETO59249.1"/>
    <property type="molecule type" value="Genomic_DNA"/>
</dbReference>
<reference evidence="1 2" key="1">
    <citation type="submission" date="2013-11" db="EMBL/GenBank/DDBJ databases">
        <title>The Genome Sequence of Phytophthora parasitica P1976.</title>
        <authorList>
            <consortium name="The Broad Institute Genomics Platform"/>
            <person name="Russ C."/>
            <person name="Tyler B."/>
            <person name="Panabieres F."/>
            <person name="Shan W."/>
            <person name="Tripathy S."/>
            <person name="Grunwald N."/>
            <person name="Machado M."/>
            <person name="Johnson C.S."/>
            <person name="Walker B."/>
            <person name="Young S."/>
            <person name="Zeng Q."/>
            <person name="Gargeya S."/>
            <person name="Fitzgerald M."/>
            <person name="Haas B."/>
            <person name="Abouelleil A."/>
            <person name="Allen A.W."/>
            <person name="Alvarado L."/>
            <person name="Arachchi H.M."/>
            <person name="Berlin A.M."/>
            <person name="Chapman S.B."/>
            <person name="Gainer-Dewar J."/>
            <person name="Goldberg J."/>
            <person name="Griggs A."/>
            <person name="Gujja S."/>
            <person name="Hansen M."/>
            <person name="Howarth C."/>
            <person name="Imamovic A."/>
            <person name="Ireland A."/>
            <person name="Larimer J."/>
            <person name="McCowan C."/>
            <person name="Murphy C."/>
            <person name="Pearson M."/>
            <person name="Poon T.W."/>
            <person name="Priest M."/>
            <person name="Roberts A."/>
            <person name="Saif S."/>
            <person name="Shea T."/>
            <person name="Sisk P."/>
            <person name="Sykes S."/>
            <person name="Wortman J."/>
            <person name="Nusbaum C."/>
            <person name="Birren B."/>
        </authorList>
    </citation>
    <scope>NUCLEOTIDE SEQUENCE [LARGE SCALE GENOMIC DNA]</scope>
    <source>
        <strain evidence="1 2">P1976</strain>
    </source>
</reference>
<comment type="caution">
    <text evidence="1">The sequence shown here is derived from an EMBL/GenBank/DDBJ whole genome shotgun (WGS) entry which is preliminary data.</text>
</comment>
<dbReference type="Proteomes" id="UP000028582">
    <property type="component" value="Unassembled WGS sequence"/>
</dbReference>
<proteinExistence type="predicted"/>
<name>A0A080YXY8_PHYNI</name>
<gene>
    <name evidence="1" type="ORF">F444_22380</name>
</gene>
<sequence length="46" mass="5500">MISVRAQYEHHFVALIQKDSGPARSFQRFRNARDFHNHDNIVTYIL</sequence>